<feature type="compositionally biased region" description="Low complexity" evidence="1">
    <location>
        <begin position="80"/>
        <end position="93"/>
    </location>
</feature>
<accession>A0A6C2D4A5</accession>
<feature type="compositionally biased region" description="Low complexity" evidence="1">
    <location>
        <begin position="118"/>
        <end position="140"/>
    </location>
</feature>
<dbReference type="PANTHER" id="PTHR34408:SF1">
    <property type="entry name" value="GLYCOSYL HYDROLASE FAMILY 19 DOMAIN-CONTAINING PROTEIN HI_1415"/>
    <property type="match status" value="1"/>
</dbReference>
<evidence type="ECO:0000313" key="3">
    <source>
        <dbReference type="EMBL" id="TYC61330.1"/>
    </source>
</evidence>
<organism evidence="3 4">
    <name type="scientific">Zoogloea oleivorans</name>
    <dbReference type="NCBI Taxonomy" id="1552750"/>
    <lineage>
        <taxon>Bacteria</taxon>
        <taxon>Pseudomonadati</taxon>
        <taxon>Pseudomonadota</taxon>
        <taxon>Betaproteobacteria</taxon>
        <taxon>Rhodocyclales</taxon>
        <taxon>Zoogloeaceae</taxon>
        <taxon>Zoogloea</taxon>
    </lineage>
</organism>
<dbReference type="SUPFAM" id="SSF53955">
    <property type="entry name" value="Lysozyme-like"/>
    <property type="match status" value="1"/>
</dbReference>
<dbReference type="GO" id="GO:0006032">
    <property type="term" value="P:chitin catabolic process"/>
    <property type="evidence" value="ECO:0007669"/>
    <property type="project" value="InterPro"/>
</dbReference>
<reference evidence="3 4" key="1">
    <citation type="submission" date="2019-01" db="EMBL/GenBank/DDBJ databases">
        <title>Zoogloea oleivorans genome sequencing and assembly.</title>
        <authorList>
            <person name="Tancsics A."/>
            <person name="Farkas M."/>
            <person name="Kriszt B."/>
            <person name="Maroti G."/>
            <person name="Horvath B."/>
        </authorList>
    </citation>
    <scope>NUCLEOTIDE SEQUENCE [LARGE SCALE GENOMIC DNA]</scope>
    <source>
        <strain evidence="3 4">Buc</strain>
    </source>
</reference>
<dbReference type="InterPro" id="IPR052354">
    <property type="entry name" value="Cell_Wall_Dynamics_Protein"/>
</dbReference>
<evidence type="ECO:0000256" key="1">
    <source>
        <dbReference type="SAM" id="MobiDB-lite"/>
    </source>
</evidence>
<proteinExistence type="predicted"/>
<dbReference type="Pfam" id="PF00182">
    <property type="entry name" value="Glyco_hydro_19"/>
    <property type="match status" value="1"/>
</dbReference>
<gene>
    <name evidence="3" type="ORF">ETQ85_04555</name>
</gene>
<dbReference type="Proteomes" id="UP000389128">
    <property type="component" value="Unassembled WGS sequence"/>
</dbReference>
<feature type="domain" description="Glycoside hydrolase family 19 catalytic" evidence="2">
    <location>
        <begin position="483"/>
        <end position="534"/>
    </location>
</feature>
<comment type="caution">
    <text evidence="3">The sequence shown here is derived from an EMBL/GenBank/DDBJ whole genome shotgun (WGS) entry which is preliminary data.</text>
</comment>
<dbReference type="GO" id="GO:0004568">
    <property type="term" value="F:chitinase activity"/>
    <property type="evidence" value="ECO:0007669"/>
    <property type="project" value="InterPro"/>
</dbReference>
<keyword evidence="4" id="KW-1185">Reference proteome</keyword>
<dbReference type="PANTHER" id="PTHR34408">
    <property type="entry name" value="FAMILY PROTEIN, PUTATIVE-RELATED"/>
    <property type="match status" value="1"/>
</dbReference>
<name>A0A6C2D4A5_9RHOO</name>
<dbReference type="GO" id="GO:0016998">
    <property type="term" value="P:cell wall macromolecule catabolic process"/>
    <property type="evidence" value="ECO:0007669"/>
    <property type="project" value="InterPro"/>
</dbReference>
<protein>
    <submittedName>
        <fullName evidence="3">Glycoside hydrolase family 19 protein</fullName>
    </submittedName>
</protein>
<sequence>MATIRSDAAGFIIGGEPIKELHRAGGRKAEEYLSGILGEVRALRQAVSPAARGSGSRTTEGLAAARFSPVAPTGSRKGEANTARAAQPNAARRSLGRVGAEVAQPAQRDERGRFAKKATNGDATAAAASTSSSPAGATFGAVRGRGVSIAGAIGRSGMDEADPAVKAFGEVAQPLARGYQALAGGDKAERQKTGWFRKIFGELRMFRAEETAFSKAAGKSLKALEEKPEAGAAAGGGGMLGTVMNGIKAALPGVATVLGGLAAAMAPLLAMLKVTEWAADTSHDKERVEGIKEGAAAPAKAALKAVGIDKDAEIAKARADTLEKRDGEYAKEAAAKATFAPSGITPGTQAYEDAFYRAQQAKEAQADKKKGFIQRGVDKVKSVGRAVFGNRNKDAMVKQMAESGITDPKEQAMFMAQLDHESGGFSKNEESFRYKSADRLMQVSASARKKGLPAVEQAMAQGPEAVAELMYGGRMGNKSPGDAYNFRGRGAIQLTGRANYARAGKALGLDLENHPELAAAPENSAKVAAWYWKDADLGTAARRGDVRAVTKGINGGANGLDDRTEKYGKYLSAASAGAFGASAPVMASMPKAPTIRAPSVPTVADAPSVVVPLASGASKQPVIVAQAPADVGQDVRDRRIAHIVTGGMVN</sequence>
<dbReference type="RefSeq" id="WP_148577865.1">
    <property type="nucleotide sequence ID" value="NZ_SDKK01000003.1"/>
</dbReference>
<feature type="region of interest" description="Disordered" evidence="1">
    <location>
        <begin position="48"/>
        <end position="140"/>
    </location>
</feature>
<dbReference type="InterPro" id="IPR000726">
    <property type="entry name" value="Glyco_hydro_19_cat"/>
</dbReference>
<dbReference type="Gene3D" id="1.10.530.10">
    <property type="match status" value="1"/>
</dbReference>
<dbReference type="AlphaFoldDB" id="A0A6C2D4A5"/>
<dbReference type="OrthoDB" id="1491023at2"/>
<keyword evidence="3" id="KW-0378">Hydrolase</keyword>
<dbReference type="EMBL" id="SDKK01000003">
    <property type="protein sequence ID" value="TYC61330.1"/>
    <property type="molecule type" value="Genomic_DNA"/>
</dbReference>
<evidence type="ECO:0000313" key="4">
    <source>
        <dbReference type="Proteomes" id="UP000389128"/>
    </source>
</evidence>
<dbReference type="InterPro" id="IPR023346">
    <property type="entry name" value="Lysozyme-like_dom_sf"/>
</dbReference>
<evidence type="ECO:0000259" key="2">
    <source>
        <dbReference type="Pfam" id="PF00182"/>
    </source>
</evidence>